<sequence>MPSTVVATPTDAAAATINNTADSNEKVAKHIPLLSRDFESLTNIDDIRECLRLLDEEETRIDVSLDDMLAKETSLEQSLNALDALRPQLGTLKAKSARVIDTVDKTSKLAEVISDKVRQLDQEQSRARQAIQYVEDVQELKFCVASLQEAIQQKEYDEAAVLLQRASKIDPAILNGSLAEFTVVGYGNMCVCVSCIKTKWQVDDSLHPRIPIIQ</sequence>
<comment type="caution">
    <text evidence="2">The sequence shown here is derived from an EMBL/GenBank/DDBJ whole genome shotgun (WGS) entry which is preliminary data.</text>
</comment>
<dbReference type="AlphaFoldDB" id="A0A8H4B8D8"/>
<evidence type="ECO:0000313" key="2">
    <source>
        <dbReference type="EMBL" id="KAF1797607.1"/>
    </source>
</evidence>
<name>A0A8H4B8D8_MUCCL</name>
<protein>
    <recommendedName>
        <fullName evidence="1">Conserved oligomeric Golgi complex subunit 4 N-terminal domain-containing protein</fullName>
    </recommendedName>
</protein>
<organism evidence="2 3">
    <name type="scientific">Mucor circinelloides f. lusitanicus</name>
    <name type="common">Mucor racemosus var. lusitanicus</name>
    <dbReference type="NCBI Taxonomy" id="29924"/>
    <lineage>
        <taxon>Eukaryota</taxon>
        <taxon>Fungi</taxon>
        <taxon>Fungi incertae sedis</taxon>
        <taxon>Mucoromycota</taxon>
        <taxon>Mucoromycotina</taxon>
        <taxon>Mucoromycetes</taxon>
        <taxon>Mucorales</taxon>
        <taxon>Mucorineae</taxon>
        <taxon>Mucoraceae</taxon>
        <taxon>Mucor</taxon>
    </lineage>
</organism>
<dbReference type="Pfam" id="PF20663">
    <property type="entry name" value="COG4_N"/>
    <property type="match status" value="1"/>
</dbReference>
<reference evidence="2 3" key="1">
    <citation type="submission" date="2019-09" db="EMBL/GenBank/DDBJ databases">
        <authorList>
            <consortium name="DOE Joint Genome Institute"/>
            <person name="Mondo S.J."/>
            <person name="Navarro-Mendoza M.I."/>
            <person name="Perez-Arques C."/>
            <person name="Panchal S."/>
            <person name="Nicolas F.E."/>
            <person name="Ganguly P."/>
            <person name="Pangilinan J."/>
            <person name="Grigoriev I."/>
            <person name="Heitman J."/>
            <person name="Sanya K."/>
            <person name="Garre V."/>
        </authorList>
    </citation>
    <scope>NUCLEOTIDE SEQUENCE [LARGE SCALE GENOMIC DNA]</scope>
    <source>
        <strain evidence="2 3">MU402</strain>
    </source>
</reference>
<dbReference type="Proteomes" id="UP000469890">
    <property type="component" value="Unassembled WGS sequence"/>
</dbReference>
<evidence type="ECO:0000313" key="3">
    <source>
        <dbReference type="Proteomes" id="UP000469890"/>
    </source>
</evidence>
<dbReference type="PANTHER" id="PTHR24016">
    <property type="entry name" value="CONSERVED OLIGOMERIC GOLGI COMPLEX SUBUNIT 4"/>
    <property type="match status" value="1"/>
</dbReference>
<dbReference type="InterPro" id="IPR048682">
    <property type="entry name" value="COG4"/>
</dbReference>
<proteinExistence type="predicted"/>
<dbReference type="EMBL" id="JAAECE010000009">
    <property type="protein sequence ID" value="KAF1797607.1"/>
    <property type="molecule type" value="Genomic_DNA"/>
</dbReference>
<gene>
    <name evidence="2" type="ORF">FB192DRAFT_1400729</name>
</gene>
<accession>A0A8H4B8D8</accession>
<evidence type="ECO:0000259" key="1">
    <source>
        <dbReference type="Pfam" id="PF20663"/>
    </source>
</evidence>
<feature type="domain" description="Conserved oligomeric Golgi complex subunit 4 N-terminal" evidence="1">
    <location>
        <begin position="79"/>
        <end position="182"/>
    </location>
</feature>
<dbReference type="PANTHER" id="PTHR24016:SF0">
    <property type="entry name" value="CONSERVED OLIGOMERIC GOLGI COMPLEX SUBUNIT 4"/>
    <property type="match status" value="1"/>
</dbReference>
<dbReference type="InterPro" id="IPR048680">
    <property type="entry name" value="COG4_N"/>
</dbReference>